<evidence type="ECO:0000313" key="5">
    <source>
        <dbReference type="EMBL" id="SET60281.1"/>
    </source>
</evidence>
<protein>
    <submittedName>
        <fullName evidence="5">Branched-chain amino acid aminotransferase</fullName>
    </submittedName>
</protein>
<accession>A0A1I0FPS9</accession>
<evidence type="ECO:0000256" key="1">
    <source>
        <dbReference type="ARBA" id="ARBA00001933"/>
    </source>
</evidence>
<dbReference type="Gene3D" id="3.30.470.10">
    <property type="match status" value="1"/>
</dbReference>
<evidence type="ECO:0000256" key="2">
    <source>
        <dbReference type="ARBA" id="ARBA00009320"/>
    </source>
</evidence>
<reference evidence="6 7" key="2">
    <citation type="submission" date="2016-10" db="EMBL/GenBank/DDBJ databases">
        <authorList>
            <person name="Varghese N."/>
            <person name="Submissions S."/>
        </authorList>
    </citation>
    <scope>NUCLEOTIDE SEQUENCE [LARGE SCALE GENOMIC DNA]</scope>
    <source>
        <strain evidence="4 7">CDM_1</strain>
        <strain evidence="6">CDM_6</strain>
    </source>
</reference>
<dbReference type="InterPro" id="IPR001544">
    <property type="entry name" value="Aminotrans_IV"/>
</dbReference>
<evidence type="ECO:0000313" key="4">
    <source>
        <dbReference type="EMBL" id="SDC77265.1"/>
    </source>
</evidence>
<dbReference type="InterPro" id="IPR050571">
    <property type="entry name" value="Class-IV_PLP-Dep_Aminotrnsfr"/>
</dbReference>
<evidence type="ECO:0000256" key="3">
    <source>
        <dbReference type="ARBA" id="ARBA00022898"/>
    </source>
</evidence>
<organism evidence="5 6">
    <name type="scientific">Natrinema hispanicum</name>
    <dbReference type="NCBI Taxonomy" id="392421"/>
    <lineage>
        <taxon>Archaea</taxon>
        <taxon>Methanobacteriati</taxon>
        <taxon>Methanobacteriota</taxon>
        <taxon>Stenosarchaea group</taxon>
        <taxon>Halobacteria</taxon>
        <taxon>Halobacteriales</taxon>
        <taxon>Natrialbaceae</taxon>
        <taxon>Natrinema</taxon>
    </lineage>
</organism>
<dbReference type="STRING" id="392421.SAMN04488694_10938"/>
<dbReference type="InterPro" id="IPR043132">
    <property type="entry name" value="BCAT-like_C"/>
</dbReference>
<comment type="similarity">
    <text evidence="2">Belongs to the class-IV pyridoxal-phosphate-dependent aminotransferase family.</text>
</comment>
<gene>
    <name evidence="5" type="ORF">SAMN04488694_10938</name>
    <name evidence="4" type="ORF">SAMN05192552_100765</name>
</gene>
<dbReference type="Gene3D" id="3.20.10.10">
    <property type="entry name" value="D-amino Acid Aminotransferase, subunit A, domain 2"/>
    <property type="match status" value="1"/>
</dbReference>
<evidence type="ECO:0000313" key="6">
    <source>
        <dbReference type="Proteomes" id="UP000199320"/>
    </source>
</evidence>
<dbReference type="Proteomes" id="UP000324021">
    <property type="component" value="Unassembled WGS sequence"/>
</dbReference>
<dbReference type="Proteomes" id="UP000199320">
    <property type="component" value="Unassembled WGS sequence"/>
</dbReference>
<dbReference type="OrthoDB" id="196861at2157"/>
<name>A0A1I0FPS9_9EURY</name>
<dbReference type="EMBL" id="FMZP01000007">
    <property type="protein sequence ID" value="SDC77265.1"/>
    <property type="molecule type" value="Genomic_DNA"/>
</dbReference>
<dbReference type="CDD" id="cd00449">
    <property type="entry name" value="PLPDE_IV"/>
    <property type="match status" value="1"/>
</dbReference>
<reference evidence="5" key="1">
    <citation type="submission" date="2016-10" db="EMBL/GenBank/DDBJ databases">
        <authorList>
            <person name="de Groot N.N."/>
        </authorList>
    </citation>
    <scope>NUCLEOTIDE SEQUENCE [LARGE SCALE GENOMIC DNA]</scope>
    <source>
        <strain evidence="5">CDM_6</strain>
    </source>
</reference>
<keyword evidence="6" id="KW-1185">Reference proteome</keyword>
<dbReference type="PANTHER" id="PTHR42743:SF11">
    <property type="entry name" value="AMINODEOXYCHORISMATE LYASE"/>
    <property type="match status" value="1"/>
</dbReference>
<keyword evidence="3" id="KW-0663">Pyridoxal phosphate</keyword>
<evidence type="ECO:0000313" key="7">
    <source>
        <dbReference type="Proteomes" id="UP000324021"/>
    </source>
</evidence>
<dbReference type="PANTHER" id="PTHR42743">
    <property type="entry name" value="AMINO-ACID AMINOTRANSFERASE"/>
    <property type="match status" value="1"/>
</dbReference>
<dbReference type="FunFam" id="3.20.10.10:FF:000002">
    <property type="entry name" value="D-alanine aminotransferase"/>
    <property type="match status" value="1"/>
</dbReference>
<dbReference type="AlphaFoldDB" id="A0A1I0FPS9"/>
<dbReference type="RefSeq" id="WP_092932738.1">
    <property type="nucleotide sequence ID" value="NZ_FMZP01000007.1"/>
</dbReference>
<dbReference type="SUPFAM" id="SSF56752">
    <property type="entry name" value="D-aminoacid aminotransferase-like PLP-dependent enzymes"/>
    <property type="match status" value="1"/>
</dbReference>
<dbReference type="InterPro" id="IPR036038">
    <property type="entry name" value="Aminotransferase-like"/>
</dbReference>
<keyword evidence="5" id="KW-0032">Aminotransferase</keyword>
<dbReference type="GO" id="GO:0008483">
    <property type="term" value="F:transaminase activity"/>
    <property type="evidence" value="ECO:0007669"/>
    <property type="project" value="UniProtKB-KW"/>
</dbReference>
<dbReference type="InterPro" id="IPR043131">
    <property type="entry name" value="BCAT-like_N"/>
</dbReference>
<dbReference type="EMBL" id="FOIC01000009">
    <property type="protein sequence ID" value="SET60281.1"/>
    <property type="molecule type" value="Genomic_DNA"/>
</dbReference>
<sequence length="290" mass="31754">MGEELRYHVDGDLVPASEATVSVDDRGFRYGDAAFETLRAYGGTIFAWDAHFERLERTCEALSLEHGLTAADLRNRIDETLVANDLADAYVRLSITRGVQPGKLTPQPDVDPTVVVYANPLPRGGLAGESVWDEPATVETVTTRRVPDEAIPAAAKTHNYLNGILARAELEADADEALMCDLEGHIAEGATSNLWFVRDGELYTPTTDGPVLPGITRKIVRDLAREAGIEVHEGSYEPADVHGAAEAFLTNRTWELRPIATLDGHTVGGGPVTERLARRYDERVERTCYE</sequence>
<keyword evidence="5" id="KW-0808">Transferase</keyword>
<dbReference type="GO" id="GO:0008652">
    <property type="term" value="P:amino acid biosynthetic process"/>
    <property type="evidence" value="ECO:0007669"/>
    <property type="project" value="UniProtKB-ARBA"/>
</dbReference>
<dbReference type="Pfam" id="PF01063">
    <property type="entry name" value="Aminotran_4"/>
    <property type="match status" value="1"/>
</dbReference>
<comment type="cofactor">
    <cofactor evidence="1">
        <name>pyridoxal 5'-phosphate</name>
        <dbReference type="ChEBI" id="CHEBI:597326"/>
    </cofactor>
</comment>
<dbReference type="GO" id="GO:0046394">
    <property type="term" value="P:carboxylic acid biosynthetic process"/>
    <property type="evidence" value="ECO:0007669"/>
    <property type="project" value="UniProtKB-ARBA"/>
</dbReference>
<proteinExistence type="inferred from homology"/>